<dbReference type="PROSITE" id="PS50929">
    <property type="entry name" value="ABC_TM1F"/>
    <property type="match status" value="2"/>
</dbReference>
<feature type="transmembrane region" description="Helical" evidence="15">
    <location>
        <begin position="405"/>
        <end position="422"/>
    </location>
</feature>
<dbReference type="CDD" id="cd18577">
    <property type="entry name" value="ABC_6TM_Pgp_ABCB1_D1_like"/>
    <property type="match status" value="1"/>
</dbReference>
<keyword evidence="10 15" id="KW-1133">Transmembrane helix</keyword>
<evidence type="ECO:0000259" key="17">
    <source>
        <dbReference type="PROSITE" id="PS50929"/>
    </source>
</evidence>
<sequence>MSKEVKKKNPVRVMDEVQDVMTEEKKDASQRTIAMNEGAGPAADAGEYKTQGGREEEQSRAGVEERRLTFAQIVAAEATGDSGTADQQRDGKQNSQNFHLIQRFVGRLRYLTLGLRGEESGIVLDKEEGYGESGYFHESKDNNRTSGQEITLRGVARQVEVEQNSPKVEIISNCRTWAGCEVLRGTMSNWNFESHNGMDKNKMVLENGERFTKLDSDVYATWYELVLTLLGILLGIATGCCLPIIIILYGEFTTLLVERHQENVTSSYATLLQGYGGGQAQMVNSTQDEKNSYLMNDSIAFGVICSSVGAAQFVLGTLTILSLNRAAQGQASISRVRRLFLKAVLKQDMAWCDTNSTATFASQLTEDLDKLQEGIGEKIGIFMYLMVSFVSSVIMSFIYGWKLTLVVLSCAPIIIAAQSVVAKVQSTLTVKELESYGEAGAVVEEVLSSIRTVVAFGGEEKEVERYTKMLGPAQVTGIKRGLFSGLGGGVMWFITYCSYAIAFWYGVELILDSRYIEPDSSQEKYTPAILIICLFGVLAGAMNMGLASPHLEAFAVARGAAASVFSIMDRASEIDSFSKAGHMLKAMQGDIEFNGVHFNYPARSEVKVLKDLNLSIKQGETVALVGSSGCGKSTVVQLVQRLYDPIRGVVSIDGIDVKQLNVSCLRSHIGVVGQEPVLFATTIAENIRYGREDATLHEIELAAKEANAHDFINKLPKGYNTLVGERGAQLSGGQKQRIAIARALVRKPTILLLDEATSALDMHSEAIVQAALDKARKGRTTIIVAHRLSTISGADRIVYLSEGKVVEQGTHQELMALKGNYWSQVNADSSSTQGPGEGIVKEQVGNTVINMDRRQSTHSLKKDTKDVDFNLEQEDETYDVPFTRIMSLNNPEWMFNIVGCLASLLVGCTLPGFAVLFGEVYRALSLPNPEDVRQETAVFSGAFVVIGVVAGLGTFLQMYMFGKAGVRLTTRLRVATMRAMLKQEMGWFDEDRNRVGILCARLSGDASSVQGATGTRIGTILQATSTMVIGTILGLYYSWKLALVSLVTVPLVLGGIYGESKIIHSGGLHEKEALECATKIAVEAIANLRTVASLGAEHLFIRLYEEQLRVAKASSQMKTKIRGLVFALGTSAPFFAYALTLYYGGVLTITEGLPYENIIKVSEALLFGAWMLGQSLAYVPSFNTAKLSAGRLLSLIDRKPRIQSTNENQTSISGDGRIQYSRVKFSYPTRPGVTILHGLDLMIEPGKTVALVGPSGCGKSTCIQMLLRFYDPMAGTIALNNFDVQEVSLRALRSEIGLVSQEPVLFDRTIADNIAYGDNKRTVPMEDIMEAAKKANIHSFISSLPLGYNTRLGSKGTQLSGGQKQRVAIARALVRNPRILLLDEATSALDTQSQKVVQDALDHAREGRTCITIAHRLTTVQQADIICVLSQGCVAEMGSHSELVEKGGLYLQLLNQAAAAYK</sequence>
<protein>
    <recommendedName>
        <fullName evidence="3">ABC-type xenobiotic transporter</fullName>
        <ecNumber evidence="3">7.6.2.2</ecNumber>
    </recommendedName>
</protein>
<feature type="compositionally biased region" description="Basic and acidic residues" evidence="14">
    <location>
        <begin position="52"/>
        <end position="65"/>
    </location>
</feature>
<evidence type="ECO:0000256" key="7">
    <source>
        <dbReference type="ARBA" id="ARBA00022741"/>
    </source>
</evidence>
<evidence type="ECO:0000256" key="11">
    <source>
        <dbReference type="ARBA" id="ARBA00023136"/>
    </source>
</evidence>
<evidence type="ECO:0000256" key="3">
    <source>
        <dbReference type="ARBA" id="ARBA00012191"/>
    </source>
</evidence>
<keyword evidence="12" id="KW-0325">Glycoprotein</keyword>
<comment type="similarity">
    <text evidence="2">Belongs to the ABC transporter superfamily. ABCB family. Multidrug resistance exporter (TC 3.A.1.201) subfamily.</text>
</comment>
<comment type="catalytic activity">
    <reaction evidence="13">
        <text>ATP + H2O + xenobioticSide 1 = ADP + phosphate + xenobioticSide 2.</text>
        <dbReference type="EC" id="7.6.2.2"/>
    </reaction>
</comment>
<dbReference type="PROSITE" id="PS00211">
    <property type="entry name" value="ABC_TRANSPORTER_1"/>
    <property type="match status" value="2"/>
</dbReference>
<evidence type="ECO:0000256" key="5">
    <source>
        <dbReference type="ARBA" id="ARBA00022692"/>
    </source>
</evidence>
<dbReference type="GO" id="GO:0008559">
    <property type="term" value="F:ABC-type xenobiotic transporter activity"/>
    <property type="evidence" value="ECO:0007669"/>
    <property type="project" value="UniProtKB-EC"/>
</dbReference>
<evidence type="ECO:0000256" key="4">
    <source>
        <dbReference type="ARBA" id="ARBA00022448"/>
    </source>
</evidence>
<dbReference type="EMBL" id="OC001248">
    <property type="protein sequence ID" value="CAD7259485.1"/>
    <property type="molecule type" value="Genomic_DNA"/>
</dbReference>
<keyword evidence="6" id="KW-0677">Repeat</keyword>
<feature type="transmembrane region" description="Helical" evidence="15">
    <location>
        <begin position="525"/>
        <end position="546"/>
    </location>
</feature>
<feature type="domain" description="ABC transporter" evidence="16">
    <location>
        <begin position="1218"/>
        <end position="1456"/>
    </location>
</feature>
<feature type="domain" description="ABC transmembrane type-1" evidence="17">
    <location>
        <begin position="229"/>
        <end position="555"/>
    </location>
</feature>
<dbReference type="FunFam" id="1.20.1560.10:FF:000009">
    <property type="entry name" value="ABC transporter B family member 1"/>
    <property type="match status" value="1"/>
</dbReference>
<keyword evidence="11 15" id="KW-0472">Membrane</keyword>
<comment type="subcellular location">
    <subcellularLocation>
        <location evidence="1">Membrane</location>
        <topology evidence="1">Multi-pass membrane protein</topology>
    </subcellularLocation>
</comment>
<evidence type="ECO:0000256" key="15">
    <source>
        <dbReference type="SAM" id="Phobius"/>
    </source>
</evidence>
<dbReference type="InterPro" id="IPR017871">
    <property type="entry name" value="ABC_transporter-like_CS"/>
</dbReference>
<dbReference type="GO" id="GO:0097254">
    <property type="term" value="P:renal tubular secretion"/>
    <property type="evidence" value="ECO:0007669"/>
    <property type="project" value="UniProtKB-ARBA"/>
</dbReference>
<keyword evidence="5 15" id="KW-0812">Transmembrane</keyword>
<feature type="transmembrane region" description="Helical" evidence="15">
    <location>
        <begin position="379"/>
        <end position="399"/>
    </location>
</feature>
<evidence type="ECO:0000256" key="14">
    <source>
        <dbReference type="SAM" id="MobiDB-lite"/>
    </source>
</evidence>
<evidence type="ECO:0000256" key="9">
    <source>
        <dbReference type="ARBA" id="ARBA00022967"/>
    </source>
</evidence>
<evidence type="ECO:0000256" key="6">
    <source>
        <dbReference type="ARBA" id="ARBA00022737"/>
    </source>
</evidence>
<evidence type="ECO:0000256" key="13">
    <source>
        <dbReference type="ARBA" id="ARBA00034018"/>
    </source>
</evidence>
<dbReference type="InterPro" id="IPR027417">
    <property type="entry name" value="P-loop_NTPase"/>
</dbReference>
<dbReference type="GO" id="GO:0005743">
    <property type="term" value="C:mitochondrial inner membrane"/>
    <property type="evidence" value="ECO:0007669"/>
    <property type="project" value="TreeGrafter"/>
</dbReference>
<dbReference type="SMART" id="SM00382">
    <property type="entry name" value="AAA"/>
    <property type="match status" value="2"/>
</dbReference>
<feature type="region of interest" description="Disordered" evidence="14">
    <location>
        <begin position="1"/>
        <end position="65"/>
    </location>
</feature>
<keyword evidence="7" id="KW-0547">Nucleotide-binding</keyword>
<evidence type="ECO:0000259" key="16">
    <source>
        <dbReference type="PROSITE" id="PS50893"/>
    </source>
</evidence>
<reference evidence="18" key="1">
    <citation type="submission" date="2020-11" db="EMBL/GenBank/DDBJ databases">
        <authorList>
            <person name="Tran Van P."/>
        </authorList>
    </citation>
    <scope>NUCLEOTIDE SEQUENCE</scope>
</reference>
<gene>
    <name evidence="18" type="ORF">TSIB3V08_LOCUS3690</name>
</gene>
<dbReference type="Pfam" id="PF00664">
    <property type="entry name" value="ABC_membrane"/>
    <property type="match status" value="2"/>
</dbReference>
<name>A0A7R9FYX0_TIMSH</name>
<feature type="transmembrane region" description="Helical" evidence="15">
    <location>
        <begin position="893"/>
        <end position="917"/>
    </location>
</feature>
<dbReference type="GO" id="GO:0090374">
    <property type="term" value="P:oligopeptide export from mitochondrion"/>
    <property type="evidence" value="ECO:0007669"/>
    <property type="project" value="TreeGrafter"/>
</dbReference>
<dbReference type="GO" id="GO:0005524">
    <property type="term" value="F:ATP binding"/>
    <property type="evidence" value="ECO:0007669"/>
    <property type="project" value="UniProtKB-KW"/>
</dbReference>
<dbReference type="PANTHER" id="PTHR43394:SF27">
    <property type="entry name" value="ATP-DEPENDENT TRANSLOCASE ABCB1-LIKE"/>
    <property type="match status" value="1"/>
</dbReference>
<feature type="transmembrane region" description="Helical" evidence="15">
    <location>
        <begin position="482"/>
        <end position="505"/>
    </location>
</feature>
<feature type="transmembrane region" description="Helical" evidence="15">
    <location>
        <begin position="937"/>
        <end position="961"/>
    </location>
</feature>
<feature type="domain" description="ABC transmembrane type-1" evidence="17">
    <location>
        <begin position="897"/>
        <end position="1184"/>
    </location>
</feature>
<dbReference type="FunFam" id="3.40.50.300:FF:000479">
    <property type="entry name" value="Multidrug resistance protein 1A"/>
    <property type="match status" value="2"/>
</dbReference>
<dbReference type="EC" id="7.6.2.2" evidence="3"/>
<dbReference type="CDD" id="cd18578">
    <property type="entry name" value="ABC_6TM_Pgp_ABCB1_D2_like"/>
    <property type="match status" value="1"/>
</dbReference>
<feature type="domain" description="ABC transporter" evidence="16">
    <location>
        <begin position="591"/>
        <end position="827"/>
    </location>
</feature>
<accession>A0A7R9FYX0</accession>
<dbReference type="GO" id="GO:0015421">
    <property type="term" value="F:ABC-type oligopeptide transporter activity"/>
    <property type="evidence" value="ECO:0007669"/>
    <property type="project" value="TreeGrafter"/>
</dbReference>
<dbReference type="SUPFAM" id="SSF90123">
    <property type="entry name" value="ABC transporter transmembrane region"/>
    <property type="match status" value="2"/>
</dbReference>
<dbReference type="GO" id="GO:0016887">
    <property type="term" value="F:ATP hydrolysis activity"/>
    <property type="evidence" value="ECO:0007669"/>
    <property type="project" value="InterPro"/>
</dbReference>
<dbReference type="SUPFAM" id="SSF52540">
    <property type="entry name" value="P-loop containing nucleoside triphosphate hydrolases"/>
    <property type="match status" value="2"/>
</dbReference>
<keyword evidence="8" id="KW-0067">ATP-binding</keyword>
<dbReference type="Pfam" id="PF00005">
    <property type="entry name" value="ABC_tran"/>
    <property type="match status" value="2"/>
</dbReference>
<dbReference type="Gene3D" id="3.40.50.300">
    <property type="entry name" value="P-loop containing nucleotide triphosphate hydrolases"/>
    <property type="match status" value="2"/>
</dbReference>
<dbReference type="GO" id="GO:0017085">
    <property type="term" value="P:response to insecticide"/>
    <property type="evidence" value="ECO:0007669"/>
    <property type="project" value="UniProtKB-ARBA"/>
</dbReference>
<evidence type="ECO:0000256" key="10">
    <source>
        <dbReference type="ARBA" id="ARBA00022989"/>
    </source>
</evidence>
<organism evidence="18">
    <name type="scientific">Timema shepardi</name>
    <name type="common">Walking stick</name>
    <dbReference type="NCBI Taxonomy" id="629360"/>
    <lineage>
        <taxon>Eukaryota</taxon>
        <taxon>Metazoa</taxon>
        <taxon>Ecdysozoa</taxon>
        <taxon>Arthropoda</taxon>
        <taxon>Hexapoda</taxon>
        <taxon>Insecta</taxon>
        <taxon>Pterygota</taxon>
        <taxon>Neoptera</taxon>
        <taxon>Polyneoptera</taxon>
        <taxon>Phasmatodea</taxon>
        <taxon>Timematodea</taxon>
        <taxon>Timematoidea</taxon>
        <taxon>Timematidae</taxon>
        <taxon>Timema</taxon>
    </lineage>
</organism>
<evidence type="ECO:0000313" key="18">
    <source>
        <dbReference type="EMBL" id="CAD7259485.1"/>
    </source>
</evidence>
<proteinExistence type="inferred from homology"/>
<evidence type="ECO:0000256" key="2">
    <source>
        <dbReference type="ARBA" id="ARBA00007577"/>
    </source>
</evidence>
<dbReference type="InterPro" id="IPR039421">
    <property type="entry name" value="Type_1_exporter"/>
</dbReference>
<keyword evidence="4" id="KW-0813">Transport</keyword>
<dbReference type="InterPro" id="IPR011527">
    <property type="entry name" value="ABC1_TM_dom"/>
</dbReference>
<feature type="transmembrane region" description="Helical" evidence="15">
    <location>
        <begin position="222"/>
        <end position="249"/>
    </location>
</feature>
<feature type="transmembrane region" description="Helical" evidence="15">
    <location>
        <begin position="299"/>
        <end position="323"/>
    </location>
</feature>
<dbReference type="CDD" id="cd03249">
    <property type="entry name" value="ABC_MTABC3_MDL1_MDL2"/>
    <property type="match status" value="2"/>
</dbReference>
<evidence type="ECO:0000256" key="1">
    <source>
        <dbReference type="ARBA" id="ARBA00004141"/>
    </source>
</evidence>
<dbReference type="InterPro" id="IPR003439">
    <property type="entry name" value="ABC_transporter-like_ATP-bd"/>
</dbReference>
<feature type="compositionally biased region" description="Basic residues" evidence="14">
    <location>
        <begin position="1"/>
        <end position="10"/>
    </location>
</feature>
<keyword evidence="9" id="KW-1278">Translocase</keyword>
<evidence type="ECO:0000256" key="8">
    <source>
        <dbReference type="ARBA" id="ARBA00022840"/>
    </source>
</evidence>
<dbReference type="PANTHER" id="PTHR43394">
    <property type="entry name" value="ATP-DEPENDENT PERMEASE MDL1, MITOCHONDRIAL"/>
    <property type="match status" value="1"/>
</dbReference>
<dbReference type="Gene3D" id="1.20.1560.10">
    <property type="entry name" value="ABC transporter type 1, transmembrane domain"/>
    <property type="match status" value="1"/>
</dbReference>
<evidence type="ECO:0000256" key="12">
    <source>
        <dbReference type="ARBA" id="ARBA00023180"/>
    </source>
</evidence>
<dbReference type="InterPro" id="IPR036640">
    <property type="entry name" value="ABC1_TM_sf"/>
</dbReference>
<dbReference type="FunFam" id="1.20.1560.10:FF:000018">
    <property type="entry name" value="ATP-binding cassette subfamily B member 11"/>
    <property type="match status" value="1"/>
</dbReference>
<dbReference type="InterPro" id="IPR003593">
    <property type="entry name" value="AAA+_ATPase"/>
</dbReference>
<dbReference type="PROSITE" id="PS50893">
    <property type="entry name" value="ABC_TRANSPORTER_2"/>
    <property type="match status" value="2"/>
</dbReference>
<feature type="transmembrane region" description="Helical" evidence="15">
    <location>
        <begin position="1124"/>
        <end position="1144"/>
    </location>
</feature>